<reference evidence="3 4" key="1">
    <citation type="submission" date="2016-06" db="EMBL/GenBank/DDBJ databases">
        <title>Evolution of pathogenesis and genome organization in the Tremellales.</title>
        <authorList>
            <person name="Cuomo C."/>
            <person name="Litvintseva A."/>
            <person name="Heitman J."/>
            <person name="Chen Y."/>
            <person name="Sun S."/>
            <person name="Springer D."/>
            <person name="Dromer F."/>
            <person name="Young S."/>
            <person name="Zeng Q."/>
            <person name="Chapman S."/>
            <person name="Gujja S."/>
            <person name="Saif S."/>
            <person name="Birren B."/>
        </authorList>
    </citation>
    <scope>NUCLEOTIDE SEQUENCE [LARGE SCALE GENOMIC DNA]</scope>
    <source>
        <strain evidence="3 4">ATCC 28783</strain>
    </source>
</reference>
<name>A0A4Q1BP93_TREME</name>
<dbReference type="EMBL" id="SDIL01000028">
    <property type="protein sequence ID" value="RXK39709.1"/>
    <property type="molecule type" value="Genomic_DNA"/>
</dbReference>
<dbReference type="VEuPathDB" id="FungiDB:TREMEDRAFT_28131"/>
<dbReference type="STRING" id="5217.A0A4Q1BP93"/>
<dbReference type="FunFam" id="3.40.30.10:FF:000304">
    <property type="entry name" value="Unplaced genomic scaffold supercont1.12, whole genome shotgun sequence"/>
    <property type="match status" value="1"/>
</dbReference>
<dbReference type="Proteomes" id="UP000289152">
    <property type="component" value="Unassembled WGS sequence"/>
</dbReference>
<dbReference type="Gene3D" id="3.40.30.10">
    <property type="entry name" value="Glutaredoxin"/>
    <property type="match status" value="1"/>
</dbReference>
<organism evidence="3 4">
    <name type="scientific">Tremella mesenterica</name>
    <name type="common">Jelly fungus</name>
    <dbReference type="NCBI Taxonomy" id="5217"/>
    <lineage>
        <taxon>Eukaryota</taxon>
        <taxon>Fungi</taxon>
        <taxon>Dikarya</taxon>
        <taxon>Basidiomycota</taxon>
        <taxon>Agaricomycotina</taxon>
        <taxon>Tremellomycetes</taxon>
        <taxon>Tremellales</taxon>
        <taxon>Tremellaceae</taxon>
        <taxon>Tremella</taxon>
    </lineage>
</organism>
<dbReference type="GO" id="GO:0005829">
    <property type="term" value="C:cytosol"/>
    <property type="evidence" value="ECO:0007669"/>
    <property type="project" value="TreeGrafter"/>
</dbReference>
<dbReference type="FunCoup" id="A0A4Q1BP93">
    <property type="interactions" value="267"/>
</dbReference>
<evidence type="ECO:0000313" key="3">
    <source>
        <dbReference type="EMBL" id="RXK39709.1"/>
    </source>
</evidence>
<dbReference type="InterPro" id="IPR045108">
    <property type="entry name" value="TXNDC17-like"/>
</dbReference>
<dbReference type="InParanoid" id="A0A4Q1BP93"/>
<accession>A0A4Q1BP93</accession>
<sequence length="110" mass="12625">MNSLNGPTSPKYTFLIFYSSVINGQMWCPDCRRVESTVKEAFDGPDKPKAIIHWVGDKATWRDPKNEARVQWKISNVPTILRIQNGKEVARLGNDNEIMDSKRFQAFLNP</sequence>
<dbReference type="InterPro" id="IPR036249">
    <property type="entry name" value="Thioredoxin-like_sf"/>
</dbReference>
<evidence type="ECO:0000313" key="4">
    <source>
        <dbReference type="Proteomes" id="UP000289152"/>
    </source>
</evidence>
<proteinExistence type="inferred from homology"/>
<dbReference type="PANTHER" id="PTHR12452">
    <property type="entry name" value="42-9-9 PROTEIN-RELATED"/>
    <property type="match status" value="1"/>
</dbReference>
<keyword evidence="4" id="KW-1185">Reference proteome</keyword>
<dbReference type="OrthoDB" id="78947at2759"/>
<evidence type="ECO:0000256" key="1">
    <source>
        <dbReference type="ARBA" id="ARBA00008987"/>
    </source>
</evidence>
<dbReference type="Pfam" id="PF06110">
    <property type="entry name" value="TXD17-like_Trx"/>
    <property type="match status" value="1"/>
</dbReference>
<dbReference type="AlphaFoldDB" id="A0A4Q1BP93"/>
<comment type="similarity">
    <text evidence="1">Belongs to the thioredoxin family.</text>
</comment>
<feature type="domain" description="Thioredoxin" evidence="2">
    <location>
        <begin position="11"/>
        <end position="101"/>
    </location>
</feature>
<evidence type="ECO:0000259" key="2">
    <source>
        <dbReference type="Pfam" id="PF06110"/>
    </source>
</evidence>
<dbReference type="SUPFAM" id="SSF52833">
    <property type="entry name" value="Thioredoxin-like"/>
    <property type="match status" value="1"/>
</dbReference>
<dbReference type="GO" id="GO:0047134">
    <property type="term" value="F:protein-disulfide reductase [NAD(P)H] activity"/>
    <property type="evidence" value="ECO:0007669"/>
    <property type="project" value="InterPro"/>
</dbReference>
<protein>
    <recommendedName>
        <fullName evidence="2">Thioredoxin domain-containing protein</fullName>
    </recommendedName>
</protein>
<dbReference type="PANTHER" id="PTHR12452:SF0">
    <property type="entry name" value="THIOREDOXIN DOMAIN-CONTAINING PROTEIN 17"/>
    <property type="match status" value="1"/>
</dbReference>
<gene>
    <name evidence="3" type="ORF">M231_03064</name>
</gene>
<comment type="caution">
    <text evidence="3">The sequence shown here is derived from an EMBL/GenBank/DDBJ whole genome shotgun (WGS) entry which is preliminary data.</text>
</comment>
<dbReference type="InterPro" id="IPR010357">
    <property type="entry name" value="TXNDC17_dom"/>
</dbReference>